<dbReference type="InterPro" id="IPR053737">
    <property type="entry name" value="Type_II_TA_Toxin"/>
</dbReference>
<reference evidence="3 4" key="1">
    <citation type="journal article" date="2004" name="Appl. Environ. Microbiol.">
        <title>Mineralization of individual congeners of linear alkylbenzenesulfonate by defined pairs of heterotrophic bacteria.</title>
        <authorList>
            <person name="Schleheck D."/>
            <person name="Knepper T.P."/>
            <person name="Fischer K."/>
            <person name="Cook A.M."/>
        </authorList>
    </citation>
    <scope>NUCLEOTIDE SEQUENCE [LARGE SCALE GENOMIC DNA]</scope>
    <source>
        <strain evidence="4">DSM 14576 / KF-1</strain>
    </source>
</reference>
<dbReference type="Pfam" id="PF13018">
    <property type="entry name" value="ESPR"/>
    <property type="match status" value="1"/>
</dbReference>
<dbReference type="OrthoDB" id="5666689at2"/>
<feature type="compositionally biased region" description="Low complexity" evidence="1">
    <location>
        <begin position="3799"/>
        <end position="3825"/>
    </location>
</feature>
<feature type="region of interest" description="Disordered" evidence="1">
    <location>
        <begin position="2999"/>
        <end position="3054"/>
    </location>
</feature>
<dbReference type="eggNOG" id="COG3210">
    <property type="taxonomic scope" value="Bacteria"/>
</dbReference>
<proteinExistence type="predicted"/>
<dbReference type="Gene3D" id="2.160.20.10">
    <property type="entry name" value="Single-stranded right-handed beta-helix, Pectin lyase-like"/>
    <property type="match status" value="1"/>
</dbReference>
<dbReference type="Proteomes" id="UP000003039">
    <property type="component" value="Unassembled WGS sequence"/>
</dbReference>
<dbReference type="Gene3D" id="1.20.120.1870">
    <property type="entry name" value="Fic/DOC protein, Fido domain"/>
    <property type="match status" value="1"/>
</dbReference>
<protein>
    <submittedName>
        <fullName evidence="3">Filamentous hemagglutinin family outer membrane protein</fullName>
    </submittedName>
</protein>
<comment type="caution">
    <text evidence="3">The sequence shown here is derived from an EMBL/GenBank/DDBJ whole genome shotgun (WGS) entry which is preliminary data.</text>
</comment>
<dbReference type="InterPro" id="IPR024973">
    <property type="entry name" value="ESPR"/>
</dbReference>
<dbReference type="SMART" id="SM00912">
    <property type="entry name" value="Haemagg_act"/>
    <property type="match status" value="1"/>
</dbReference>
<evidence type="ECO:0000259" key="2">
    <source>
        <dbReference type="PROSITE" id="PS51459"/>
    </source>
</evidence>
<feature type="compositionally biased region" description="Polar residues" evidence="1">
    <location>
        <begin position="494"/>
        <end position="503"/>
    </location>
</feature>
<dbReference type="GO" id="GO:0003824">
    <property type="term" value="F:catalytic activity"/>
    <property type="evidence" value="ECO:0007669"/>
    <property type="project" value="UniProtKB-ARBA"/>
</dbReference>
<dbReference type="Pfam" id="PF13332">
    <property type="entry name" value="Fil_haemagg_2"/>
    <property type="match status" value="3"/>
</dbReference>
<evidence type="ECO:0000256" key="1">
    <source>
        <dbReference type="SAM" id="MobiDB-lite"/>
    </source>
</evidence>
<evidence type="ECO:0000313" key="3">
    <source>
        <dbReference type="EMBL" id="EED67801.1"/>
    </source>
</evidence>
<dbReference type="RefSeq" id="WP_003055683.1">
    <property type="nucleotide sequence ID" value="NZ_AAUJ02000001.1"/>
</dbReference>
<dbReference type="SUPFAM" id="SSF51126">
    <property type="entry name" value="Pectin lyase-like"/>
    <property type="match status" value="1"/>
</dbReference>
<feature type="domain" description="Fido" evidence="2">
    <location>
        <begin position="4398"/>
        <end position="4523"/>
    </location>
</feature>
<dbReference type="NCBIfam" id="TIGR01731">
    <property type="entry name" value="fil_hemag_20aa"/>
    <property type="match status" value="46"/>
</dbReference>
<organism evidence="3 4">
    <name type="scientific">Comamonas testosteroni (strain DSM 14576 / KF-1)</name>
    <name type="common">Pseudomonas testosteroni</name>
    <dbReference type="NCBI Taxonomy" id="399795"/>
    <lineage>
        <taxon>Bacteria</taxon>
        <taxon>Pseudomonadati</taxon>
        <taxon>Pseudomonadota</taxon>
        <taxon>Betaproteobacteria</taxon>
        <taxon>Burkholderiales</taxon>
        <taxon>Comamonadaceae</taxon>
        <taxon>Comamonas</taxon>
    </lineage>
</organism>
<feature type="region of interest" description="Disordered" evidence="1">
    <location>
        <begin position="3799"/>
        <end position="3826"/>
    </location>
</feature>
<dbReference type="EMBL" id="AAUJ02000001">
    <property type="protein sequence ID" value="EED67801.1"/>
    <property type="molecule type" value="Genomic_DNA"/>
</dbReference>
<dbReference type="Pfam" id="PF05860">
    <property type="entry name" value="TPS"/>
    <property type="match status" value="1"/>
</dbReference>
<feature type="compositionally biased region" description="Low complexity" evidence="1">
    <location>
        <begin position="3009"/>
        <end position="3054"/>
    </location>
</feature>
<dbReference type="InterPro" id="IPR003812">
    <property type="entry name" value="Fido"/>
</dbReference>
<dbReference type="InterPro" id="IPR008638">
    <property type="entry name" value="FhaB/CdiA-like_TPS"/>
</dbReference>
<dbReference type="InterPro" id="IPR011050">
    <property type="entry name" value="Pectin_lyase_fold/virulence"/>
</dbReference>
<feature type="compositionally biased region" description="Polar residues" evidence="1">
    <location>
        <begin position="4093"/>
        <end position="4102"/>
    </location>
</feature>
<sequence>MNKNLHRVIFNKARGIRMVVQETASSEGKAGNGSTQTGASDAGALSAGSLRTAKSFLSAFPFSAAAKTAGMLALALGAPAGFAQIIADPSAPNRQRPTVLESANGTPTVNIQTPSAGGVSRNTYQQFDIGQKGAILNNSRTNVQTQIGGWVQGNPWLANGSARVIVNEVNSAAQSRLMGPLEVAGQRADVIIANPSGLVVDGLSFINAAGVTLTTGRPLYGDNGSLDGFNVQGGQISLQGSGMDATKADYANILARAISLNAGVWAQELKVVTGVNQITTDSSVQQSNPSPVGAESVKPGFALDVAQLGGMYAGRIFIVGTESGLGVRNAGTLSATTGGLTLSADGQLSNSGVIASNHVDANLNVSSKGIDNSGTLSSQRDITINDGGSGLSNSGAIQAGQQLTIQAGQLTNQSTGNLTTQRLDVTALDLNNAGSIAQTGSQDLRIQTASLSNSGSKAVLGAPSATTNGTGAGGGTGTDSGGAGSDGASTTAPPTSGQDGSAVQTSPVAPVVLATGNINVVQTLTNTGKIVANGATDVSTSQSLTNSGSVNARQLHSEGSLDNSQGSLVVQNFSGSQTALQNRSGSFYVQTDLKLDAQGLDNSSGTIGSAQSLTINAKDGVVNTAGTLTAGKDLTVQAQSVGNDSGRIVSNTGSVSLDTSGALSNLKGQIGTVSTAADAQVRIQAQSLENSRGEISQNGSGQLSIQVADAVQSNQGLIASNGSTQIKAASFSNDAGNVSALKKLDIASSQSISNVAGSMQAGDGSTTNVSDGSLKLRAGGNIDNRSGTLFANAALNAQATSIDNSKGSLATMGDMQVHTSGDSINNAGKIQANGNVDIQSTQKIENQSGVIASGGKLNLQTQNLQTQRGQVSAGKDATLVTQTLDNTEGSITQSSQGQLSITASAALTNGAGKIISNGDLGISAGQTNNQSGEITSLQNAQIQVVDLQSEQGVIQSGAALDLQSASDINARKGTIQSQGPLNIDAKGQLTSAEGMILSSDSASIQSAGLDNASGTISSTASIKIQTDALQNDQGTLAANNDLKLTSTALSNQSGQIGAQSIAIDTRQGALNNDDGKIIASAGNLDVQSGALHSDKGWMQAAQDLQINTHGQTLTNTGTLLALGNASVDSGDLDNTSGTIQAGTSQSTATGTSNLTLNAAGALTNDQGTIAANNDLKLTSTALSNQSGQIGAQSIAIDTRQGALNNDSGKLIASVGNLDIQSGALHSDKGWLQAAQDLQIHTHGQTLTNTGTMLALGNARIDSGNLDNTGGTIQAGTSQSSGSSSLNVTSAGVLTNDQGTIAANNDLKLTSTALSNQSGQIGAQSIAIDTRQGALNNDSGKPIASVGNLDIQSGALHSDKGWLQAAKDLQIHTHGQTLTNTGTMLALGNARIDSGNLDNTGGAIQAGTSQSAATGTSNLTLNAAGALTNGQGTIAANNDLKLTSTALSNQSGQIGAQSIAIDTRQGALNNDDGKIIASAGNLDVQSGALHSDKGWLQAAKDLQINTHGQSLTNTGTMLALGNASIDSGDLDNTGGAIQAGTSQSAATGTSNLTLNAAGAMTNGQGTISANNDLKLTSSALSNQSGQIGAQSIAIDTRQGALNNDDGKIIASAGNLDVQSGALHSDKGWLQAAQDLQIHTHGQALTNTGTLLALGNATVNSGDLHNTGGTIQAGTSQSAATGTSNLTLNAAGALTNDQGTIAANNDLKLTSSALSNQSGQIGAQSIAIDTQQGALNNDSGKIIASAGNLDVQSGALHSDKGWMQAAQDLQIHTHGQALTNTGTLLALGNATVNSGDLHNTGGTIQAGTSQSAATGTSNLTLNAAGALTNDQGTLAANNDLKLISTALSNQSGQIGAQSITIDTRQGALNNDDGKIIASAGNLDVQSGALHSDKGWLQAAQDLQIHTHGQALTNTGTMLALGNASIDSGNLDNTGGTIQAGTSQSSGSSSLNVTSAGVLTNDQGTIAANNDLQLNSTALSNQSGQIGAQSIAIDTRQGALNNDDGKIIASAGNLDVQSGALHSDKGWLQAAKDLQINTHGQSLTNTGTMLALGNASIDSGDLDNTGGTIQAGGEASAAAALSVQSTGTITNAGGHLLASTDVGLIANALDNSNGEVGAGRHLTVQTQAAVSNSAGKLVGNAGVDLKSASLLNDRQAVIGSSMGDVNIATGVLDNRSGVITAQGSASVTSQSLDNTQGQIGAGRLSLNTQGQQLINTDGQILASSGDLSLQSGWLDNQRGRIAALQNATLTSNGIRNDEGRITADSLQIQSRDGAGTWSAVSNQGGAILADQRLQLDSAALNNTAGAIQTTASISTLAIDSHGGDITNQQSGNAGGIVSSGTLNIDAQEGRINNSQGGYIGASGDTHISGSRVSNQGGAIASNSSLQVSSTAADGIAIDNTSGGSIQSTADIKLYASTAEIANTGGSIIANNDLLIQSSGKVNNDQGVIKAGHDLSVVDAGVAGGSALNSATQTLSNQGGTLFAGNNFGIKNQGLSGAGSLQAQGGMQLAFAGNYIHQGELSVNGDLSVESGGDFTNQGSIKGGSSVTVSGNNVDNQGGAEISSAGVTTVNASQTLTNRGLIDGSDTRVNAGAMDNVGTGRIYGDHVSISAGTLSNRSENGTSATIASREDLDIGAVAVNNQGGATLLSLGNMRFGGALDANRFATGQAQVINNTGSRIDATGSLSMVAAVVNNTNAGIEIARQEFVGTHAGESLVQLPGQQPESASLYREVWSGTFIPFYDYSPFSPTVNGIPGNRSDGRIFKPVHPDKFLTTIPVAYKETVSCGSGDDTSPCTYTYTYEPAGSTRFAEYGIAVPVGYSTIPPQPLTYGAYVGESGTVYWPPGSNQGGYEAAQAVYVDSIAAAKNLNDAILAQMQEYNRIETSSRDYTIIDGVTESVYRDRVLSSKPGQITAGGNIDISGALNNSDSTVIAGGSINVGQLNNQSTVEGVETKALNGTAVFYSWKYHGGFSSSQERRASAPQAFASSQSTTFELPTVVFLQNQAGTGPGDSVGANHNTGSNASGNSATATGAGSANGSAGSIAQQGGPGAQGPSASGQQAVGLQSAAAASGGAANESEAIAATQASQQVALGTNTGSIGSLAGANAAGADGAVQSGAVNASALAGASINAAGSSGAGAGATGNVPTLSQQPITSANGEPVVVRTVSSGPTLPSSSLYVVNAQNGNHPLVETDPAFTNRQNWLSSDYMLQALSLDPALQQKRLGDGFYEQQLVQQQIAQLTGRRFLGDYTSNDAQYQALLQNGTTFAKAHGLRPGVELSAEQVAQLTSDLVWLVSQNVAMADGSVQSVLVPKVYVVARPGDLSATGTLISGDTISVKTDGDVNNSGTIAGRRAVLIAANDINNIGGHIVSDSVSLSAGRDINVVGGTVSAALQLLAQAGNDINVVTTTRTTSGGTAQNGYSNTVFDRVAGLAVTGPLDADLGQGGVMSLNAGNDINLQAAQITNAVENGVTRINAGNDVNLSTLNISTDNRITWDPKNHLFFGGSQEAGTQINTQGTTVIRAGNDINARAAQVQTTQDLRLSAGKDVNITAGQATQSLDNAYFTKSSGLLGSSTKTLVDKVHQTQAQGSGLGGDTIAISAGRDITVAGSHVVSDNGTALQAGRHVNIVAVEETSSEQHLRKSTSSGLLGGGAGIGVTIGSRMQSTDQAITGTSAAGSTVGSINGNVNIVAGESYRQVGSDVMAPKADINIVAKDIAITEAEQRQTSETHTRFKQSGLSFSIGSAVISAGQTAQSMAEAAGKTSDARMQALAAGAAALNAYNQGKEIGDAAGALASSNPAAAGSISVSVGSSKSQSDSYQSGTSSHGSSVQAGGNVNLIATGAGKDSNILIQGSDITAGKDATLMADNQINLLASQDSHSDRSTNSSSSGSIGVSVGANTGITASVSQGKGHANGDDVSYNNTHIAAGNTVTLQSGGDTQLKGAVVSGKQVIADVGGDLKIESLQDSSRFEGKQQSSGGSITLSPAGVPIGGSISAGQSKVNSNYQSVTEQSGIQVGDGGFQVSVKGDTDLKGGVIASTQVAVDQDKNRFSTGGTLTTSDLHNSAHYEGQAIGVNVNTGQQGGKHVVNGVGAGVGKDSGSAQSTTTAGISGIAGDQSVRTGDTTGIERIFDQNKVQREIDAQVAITAEFGKQASKAAGTYADQRAIAARRAGNEAEAKKWDEGGEYRNALHTGIGALTGGLEGAVGAALSASALPSIGESIAALNLPDGVRDALNAAIGTALGAVGGASGATAGLNQAGNNYISHSPFRQVRQTVSQENARLLNACGANCTQADFLNIDQQVAQVERAANLAAIAQVSSMTQHQAQELAQLMLELAPFYGTGESALQLITGKSSLTGEEASRFWAAIGVVPVAGGVLKKAGEASVSEILKVFKSLHSAEGSINSAVAIEKNVHKLKDLTVDQIIEINKRTSGGGIPLTGAVETVISNMTYREGFSAQAAIIIRDIAGSHLFQDGNKRTAQAVVEFFAENNGVSIRPDALREIIDEVGKGSLGKLSSTEAIEAAIKNILK</sequence>
<dbReference type="InterPro" id="IPR010069">
    <property type="entry name" value="CdiA_FHA1_rpt"/>
</dbReference>
<dbReference type="InterPro" id="IPR012334">
    <property type="entry name" value="Pectin_lyas_fold"/>
</dbReference>
<dbReference type="PROSITE" id="PS51459">
    <property type="entry name" value="FIDO"/>
    <property type="match status" value="1"/>
</dbReference>
<dbReference type="InterPro" id="IPR006626">
    <property type="entry name" value="PbH1"/>
</dbReference>
<dbReference type="InterPro" id="IPR025157">
    <property type="entry name" value="Hemagglutinin_rpt"/>
</dbReference>
<feature type="compositionally biased region" description="Gly residues" evidence="1">
    <location>
        <begin position="470"/>
        <end position="485"/>
    </location>
</feature>
<dbReference type="SMART" id="SM00710">
    <property type="entry name" value="PbH1"/>
    <property type="match status" value="9"/>
</dbReference>
<gene>
    <name evidence="3" type="ORF">CtesDRAFT_PD2747</name>
</gene>
<feature type="region of interest" description="Disordered" evidence="1">
    <location>
        <begin position="455"/>
        <end position="503"/>
    </location>
</feature>
<dbReference type="eggNOG" id="COG2911">
    <property type="taxonomic scope" value="Bacteria"/>
</dbReference>
<evidence type="ECO:0000313" key="4">
    <source>
        <dbReference type="Proteomes" id="UP000003039"/>
    </source>
</evidence>
<name>B7WWR7_COMTK</name>
<feature type="region of interest" description="Disordered" evidence="1">
    <location>
        <begin position="4089"/>
        <end position="4112"/>
    </location>
</feature>
<dbReference type="NCBIfam" id="TIGR01901">
    <property type="entry name" value="adhes_NPXG"/>
    <property type="match status" value="1"/>
</dbReference>
<accession>B7WWR7</accession>